<feature type="transmembrane region" description="Helical" evidence="1">
    <location>
        <begin position="12"/>
        <end position="34"/>
    </location>
</feature>
<evidence type="ECO:0000313" key="2">
    <source>
        <dbReference type="EMBL" id="ACD22967.1"/>
    </source>
</evidence>
<dbReference type="EMBL" id="CP001056">
    <property type="protein sequence ID" value="ACD22967.1"/>
    <property type="molecule type" value="Genomic_DNA"/>
</dbReference>
<dbReference type="KEGG" id="cbk:CLL_A2137"/>
<proteinExistence type="predicted"/>
<keyword evidence="1" id="KW-1133">Transmembrane helix</keyword>
<keyword evidence="1" id="KW-0812">Transmembrane</keyword>
<accession>B2TLP0</accession>
<protein>
    <submittedName>
        <fullName evidence="2">Uncharacterized protein</fullName>
    </submittedName>
</protein>
<dbReference type="HOGENOM" id="CLU_136072_0_0_9"/>
<sequence>MFENTSRLTFSQYGLLFLTILGATVLAGTLIFIGGRVCSMFYARYNVPKVKGKEWSFGFGELKYFLVYKKNCKICGTKMRKITSEEYKGIVRNTNIDGYVSDVETYEVKIFYYCSKCNKKYSLEELAMEIE</sequence>
<reference evidence="2" key="2">
    <citation type="submission" date="2009-08" db="EMBL/GenBank/DDBJ databases">
        <authorList>
            <person name="Shrivastava S."/>
            <person name="Brinkac L.M."/>
            <person name="Dodson R.J."/>
            <person name="Harkins D.M."/>
            <person name="Durkin A.S."/>
            <person name="Sutton G."/>
        </authorList>
    </citation>
    <scope>NUCLEOTIDE SEQUENCE</scope>
    <source>
        <strain evidence="2">Eklund 17B</strain>
    </source>
</reference>
<keyword evidence="1" id="KW-0472">Membrane</keyword>
<dbReference type="AlphaFoldDB" id="B2TLP0"/>
<reference evidence="2" key="1">
    <citation type="submission" date="2009-06" db="EMBL/GenBank/DDBJ databases">
        <authorList>
            <consortium name="US DOE Joint Genome Institute (JGI-PGF)"/>
            <person name="Lucas S."/>
            <person name="Copeland A."/>
            <person name="Lapidus A."/>
            <person name="Glavina del Rio T."/>
            <person name="Dalin E."/>
            <person name="Tice H."/>
            <person name="Bruce D."/>
            <person name="Goodwin L."/>
            <person name="Pitluck S."/>
            <person name="Kyrpides N."/>
            <person name="Mavromatis K."/>
            <person name="Ivanova N."/>
            <person name="Saunders E."/>
            <person name="Brettin T."/>
            <person name="Detter J.C."/>
            <person name="Han C."/>
            <person name="Larimer F."/>
            <person name="Land M."/>
            <person name="Hauser L."/>
            <person name="Markowitz V."/>
            <person name="Cheng J.-F."/>
            <person name="Hugenholtz P."/>
            <person name="Woyke T."/>
            <person name="Wu D."/>
            <person name="Gronow S."/>
            <person name="Klenk H.-P."/>
            <person name="Eisen J.A."/>
        </authorList>
    </citation>
    <scope>NUCLEOTIDE SEQUENCE</scope>
    <source>
        <strain evidence="2">Eklund 17B</strain>
    </source>
</reference>
<evidence type="ECO:0000256" key="1">
    <source>
        <dbReference type="SAM" id="Phobius"/>
    </source>
</evidence>
<gene>
    <name evidence="2" type="ordered locus">CLL_A2137</name>
</gene>
<organism evidence="2">
    <name type="scientific">Clostridium botulinum (strain Eklund 17B / Type B)</name>
    <dbReference type="NCBI Taxonomy" id="935198"/>
    <lineage>
        <taxon>Bacteria</taxon>
        <taxon>Bacillati</taxon>
        <taxon>Bacillota</taxon>
        <taxon>Clostridia</taxon>
        <taxon>Eubacteriales</taxon>
        <taxon>Clostridiaceae</taxon>
        <taxon>Clostridium</taxon>
    </lineage>
</organism>
<name>B2TLP0_CLOBB</name>